<reference evidence="3" key="1">
    <citation type="submission" date="2016-11" db="EMBL/GenBank/DDBJ databases">
        <authorList>
            <person name="Varghese N."/>
            <person name="Submissions S."/>
        </authorList>
    </citation>
    <scope>NUCLEOTIDE SEQUENCE [LARGE SCALE GENOMIC DNA]</scope>
    <source>
        <strain evidence="3">CGMCC 1.8995</strain>
    </source>
</reference>
<dbReference type="RefSeq" id="WP_139241587.1">
    <property type="nucleotide sequence ID" value="NZ_FQWD01000004.1"/>
</dbReference>
<proteinExistence type="predicted"/>
<protein>
    <submittedName>
        <fullName evidence="2">Uncharacterized protein</fullName>
    </submittedName>
</protein>
<sequence>MRARIVKWLIALTFVCCCTQTHAEEESQPLLISEWLLPVIDAEMNNGVVKFLKRSELPSPPIMVRAEDKNRIQVLLRKPRGWYWIPRHAVRLNTETVLQLVCQDNLKSKQQEYRGYAMRGNEADVPVIACISTEAEN</sequence>
<dbReference type="Proteomes" id="UP000184520">
    <property type="component" value="Unassembled WGS sequence"/>
</dbReference>
<accession>A0A1M5M9H4</accession>
<evidence type="ECO:0000313" key="3">
    <source>
        <dbReference type="Proteomes" id="UP000184520"/>
    </source>
</evidence>
<dbReference type="AlphaFoldDB" id="A0A1M5M9H4"/>
<keyword evidence="1" id="KW-0732">Signal</keyword>
<evidence type="ECO:0000313" key="2">
    <source>
        <dbReference type="EMBL" id="SHG73937.1"/>
    </source>
</evidence>
<name>A0A1M5M9H4_9ALTE</name>
<feature type="chain" id="PRO_5013336523" evidence="1">
    <location>
        <begin position="24"/>
        <end position="137"/>
    </location>
</feature>
<gene>
    <name evidence="2" type="ORF">SAMN05216361_2951</name>
</gene>
<evidence type="ECO:0000256" key="1">
    <source>
        <dbReference type="SAM" id="SignalP"/>
    </source>
</evidence>
<dbReference type="EMBL" id="FQWD01000004">
    <property type="protein sequence ID" value="SHG73937.1"/>
    <property type="molecule type" value="Genomic_DNA"/>
</dbReference>
<organism evidence="2 3">
    <name type="scientific">Marisediminitalea aggregata</name>
    <dbReference type="NCBI Taxonomy" id="634436"/>
    <lineage>
        <taxon>Bacteria</taxon>
        <taxon>Pseudomonadati</taxon>
        <taxon>Pseudomonadota</taxon>
        <taxon>Gammaproteobacteria</taxon>
        <taxon>Alteromonadales</taxon>
        <taxon>Alteromonadaceae</taxon>
        <taxon>Marisediminitalea</taxon>
    </lineage>
</organism>
<keyword evidence="3" id="KW-1185">Reference proteome</keyword>
<feature type="signal peptide" evidence="1">
    <location>
        <begin position="1"/>
        <end position="23"/>
    </location>
</feature>
<dbReference type="STRING" id="634436.SAMN05216361_2951"/>